<dbReference type="EMBL" id="JACHMH010000001">
    <property type="protein sequence ID" value="MBB4677163.1"/>
    <property type="molecule type" value="Genomic_DNA"/>
</dbReference>
<evidence type="ECO:0000256" key="2">
    <source>
        <dbReference type="ARBA" id="ARBA00023125"/>
    </source>
</evidence>
<dbReference type="Proteomes" id="UP000533598">
    <property type="component" value="Unassembled WGS sequence"/>
</dbReference>
<dbReference type="SUPFAM" id="SSF48498">
    <property type="entry name" value="Tetracyclin repressor-like, C-terminal domain"/>
    <property type="match status" value="1"/>
</dbReference>
<dbReference type="Gene3D" id="1.10.10.60">
    <property type="entry name" value="Homeodomain-like"/>
    <property type="match status" value="1"/>
</dbReference>
<comment type="caution">
    <text evidence="6">The sequence shown here is derived from an EMBL/GenBank/DDBJ whole genome shotgun (WGS) entry which is preliminary data.</text>
</comment>
<dbReference type="Pfam" id="PF00440">
    <property type="entry name" value="TetR_N"/>
    <property type="match status" value="1"/>
</dbReference>
<sequence>MVVYAAQGDAARSMALLWQGTSADLPKPGPKQGLDLAGVVTAAIEVADAEGMAALSMRAVGQRLGRTAMALYTYVPNKNELLDLMYDRVLTELPTEYDLTAGWRAAITAWAEDTWEFYLRHPWVLQVSQARPVLGPGEFTVMETMLRLLFATGLDTETVRRLAGALAQYVRGAAQPGAESRQSLAVTGVSDDDWWYARSAQLGTVAPDFRERFPLLGKLDQTPPAEDHGEQPYLEWEARKSFEVGLAVLLDGVAARRIQAGL</sequence>
<feature type="domain" description="HTH tetR-type" evidence="5">
    <location>
        <begin position="33"/>
        <end position="93"/>
    </location>
</feature>
<keyword evidence="2 4" id="KW-0238">DNA-binding</keyword>
<evidence type="ECO:0000256" key="1">
    <source>
        <dbReference type="ARBA" id="ARBA00023015"/>
    </source>
</evidence>
<protein>
    <submittedName>
        <fullName evidence="6">AcrR family transcriptional regulator</fullName>
    </submittedName>
</protein>
<evidence type="ECO:0000259" key="5">
    <source>
        <dbReference type="PROSITE" id="PS50977"/>
    </source>
</evidence>
<reference evidence="6 7" key="1">
    <citation type="submission" date="2020-08" db="EMBL/GenBank/DDBJ databases">
        <title>Sequencing the genomes of 1000 actinobacteria strains.</title>
        <authorList>
            <person name="Klenk H.-P."/>
        </authorList>
    </citation>
    <scope>NUCLEOTIDE SEQUENCE [LARGE SCALE GENOMIC DNA]</scope>
    <source>
        <strain evidence="6 7">DSM 44230</strain>
    </source>
</reference>
<dbReference type="GO" id="GO:0000976">
    <property type="term" value="F:transcription cis-regulatory region binding"/>
    <property type="evidence" value="ECO:0007669"/>
    <property type="project" value="TreeGrafter"/>
</dbReference>
<feature type="DNA-binding region" description="H-T-H motif" evidence="4">
    <location>
        <begin position="56"/>
        <end position="75"/>
    </location>
</feature>
<accession>A0A7W7CC55</accession>
<dbReference type="PROSITE" id="PS50977">
    <property type="entry name" value="HTH_TETR_2"/>
    <property type="match status" value="1"/>
</dbReference>
<dbReference type="InterPro" id="IPR001647">
    <property type="entry name" value="HTH_TetR"/>
</dbReference>
<dbReference type="Gene3D" id="1.10.357.10">
    <property type="entry name" value="Tetracycline Repressor, domain 2"/>
    <property type="match status" value="1"/>
</dbReference>
<keyword evidence="7" id="KW-1185">Reference proteome</keyword>
<dbReference type="InterPro" id="IPR050109">
    <property type="entry name" value="HTH-type_TetR-like_transc_reg"/>
</dbReference>
<dbReference type="SUPFAM" id="SSF46689">
    <property type="entry name" value="Homeodomain-like"/>
    <property type="match status" value="1"/>
</dbReference>
<dbReference type="InterPro" id="IPR004111">
    <property type="entry name" value="Repressor_TetR_C"/>
</dbReference>
<evidence type="ECO:0000313" key="7">
    <source>
        <dbReference type="Proteomes" id="UP000533598"/>
    </source>
</evidence>
<gene>
    <name evidence="6" type="ORF">HNR67_003281</name>
</gene>
<evidence type="ECO:0000313" key="6">
    <source>
        <dbReference type="EMBL" id="MBB4677163.1"/>
    </source>
</evidence>
<name>A0A7W7CC55_9PSEU</name>
<dbReference type="InterPro" id="IPR036271">
    <property type="entry name" value="Tet_transcr_reg_TetR-rel_C_sf"/>
</dbReference>
<dbReference type="GO" id="GO:0003700">
    <property type="term" value="F:DNA-binding transcription factor activity"/>
    <property type="evidence" value="ECO:0007669"/>
    <property type="project" value="TreeGrafter"/>
</dbReference>
<dbReference type="Pfam" id="PF02909">
    <property type="entry name" value="TetR_C_1"/>
    <property type="match status" value="1"/>
</dbReference>
<keyword evidence="3" id="KW-0804">Transcription</keyword>
<organism evidence="6 7">
    <name type="scientific">Crossiella cryophila</name>
    <dbReference type="NCBI Taxonomy" id="43355"/>
    <lineage>
        <taxon>Bacteria</taxon>
        <taxon>Bacillati</taxon>
        <taxon>Actinomycetota</taxon>
        <taxon>Actinomycetes</taxon>
        <taxon>Pseudonocardiales</taxon>
        <taxon>Pseudonocardiaceae</taxon>
        <taxon>Crossiella</taxon>
    </lineage>
</organism>
<dbReference type="InterPro" id="IPR009057">
    <property type="entry name" value="Homeodomain-like_sf"/>
</dbReference>
<keyword evidence="1" id="KW-0805">Transcription regulation</keyword>
<dbReference type="GO" id="GO:0045892">
    <property type="term" value="P:negative regulation of DNA-templated transcription"/>
    <property type="evidence" value="ECO:0007669"/>
    <property type="project" value="InterPro"/>
</dbReference>
<dbReference type="AlphaFoldDB" id="A0A7W7CC55"/>
<dbReference type="PANTHER" id="PTHR30055">
    <property type="entry name" value="HTH-TYPE TRANSCRIPTIONAL REGULATOR RUTR"/>
    <property type="match status" value="1"/>
</dbReference>
<evidence type="ECO:0000256" key="3">
    <source>
        <dbReference type="ARBA" id="ARBA00023163"/>
    </source>
</evidence>
<proteinExistence type="predicted"/>
<dbReference type="RefSeq" id="WP_185003082.1">
    <property type="nucleotide sequence ID" value="NZ_BAAAUI010000055.1"/>
</dbReference>
<dbReference type="PANTHER" id="PTHR30055:SF151">
    <property type="entry name" value="TRANSCRIPTIONAL REGULATORY PROTEIN"/>
    <property type="match status" value="1"/>
</dbReference>
<evidence type="ECO:0000256" key="4">
    <source>
        <dbReference type="PROSITE-ProRule" id="PRU00335"/>
    </source>
</evidence>